<comment type="caution">
    <text evidence="3">The sequence shown here is derived from an EMBL/GenBank/DDBJ whole genome shotgun (WGS) entry which is preliminary data.</text>
</comment>
<dbReference type="EMBL" id="LAJX01000001">
    <property type="protein sequence ID" value="KJV08140.1"/>
    <property type="molecule type" value="Genomic_DNA"/>
</dbReference>
<dbReference type="Proteomes" id="UP000033684">
    <property type="component" value="Unassembled WGS sequence"/>
</dbReference>
<keyword evidence="1" id="KW-1133">Transmembrane helix</keyword>
<reference evidence="3 4" key="2">
    <citation type="journal article" date="2016" name="Microb. Ecol.">
        <title>Genome Characteristics of a Novel Type I Methanotroph (Sn10-6) Isolated from a Flooded Indian Rice Field.</title>
        <authorList>
            <person name="Rahalkar M.C."/>
            <person name="Pandit P.S."/>
            <person name="Dhakephalkar P.K."/>
            <person name="Pore S."/>
            <person name="Arora P."/>
            <person name="Kapse N."/>
        </authorList>
    </citation>
    <scope>NUCLEOTIDE SEQUENCE [LARGE SCALE GENOMIC DNA]</scope>
    <source>
        <strain evidence="3 4">Sn10-6</strain>
    </source>
</reference>
<dbReference type="Pfam" id="PF00211">
    <property type="entry name" value="Guanylate_cyc"/>
    <property type="match status" value="1"/>
</dbReference>
<dbReference type="InterPro" id="IPR029787">
    <property type="entry name" value="Nucleotide_cyclase"/>
</dbReference>
<dbReference type="Gene3D" id="3.30.70.1230">
    <property type="entry name" value="Nucleotide cyclase"/>
    <property type="match status" value="1"/>
</dbReference>
<keyword evidence="1" id="KW-0812">Transmembrane</keyword>
<sequence length="562" mass="62726">MRKLLPTQNLARASLDHAPFFLASSDSEQATIYQAWTFFDALAEVPSLPVLTWLYYLQRSHELASELVTTPISAWLTEQRRQCLNGVIQPVAIDTEINRLIYNVICEGDSRYLDFYGPAQTIKMASYSDVYEGKVTDLTGKIVFIGKANRQFSAGKLDYFPVPFANPHSGNMSGVEILATQFANLLENRFVHTPLPHHVVLLLFALSLTVLLNVRGLLLSVVFSLAYVSISIWLFNRNCLWLPVAIPLIAQLPCACVMTLMASRFDLLNERKRILAFARRVFPEWVSLTNATPGQWRPEHSAAKTTQLDVYGICLATDIAGYTTISSQYTPQQMWQLMNAYFRVLGQPVETYQGIITDVVGDAMMAVWFNSPHAQQRLAAALTALDMQLALDAFNQTSTLGCLPTRIGINEGNMTLGRLDVGSSSYYSVIGDTVNIASRIEGVNKYLGTRILATASIATSLGSLIYRPVGCFRLVGRDSPVELIEIVGRKSAATIAMQPLFIQFALGLELFQQGQWQQAAVCFETVLQEYDDGPSRFYWQKAIALQKNPPLYWDKVITLENK</sequence>
<dbReference type="AlphaFoldDB" id="A0A0F3IN28"/>
<gene>
    <name evidence="3" type="ORF">VZ94_00140</name>
</gene>
<protein>
    <recommendedName>
        <fullName evidence="2">Guanylate cyclase domain-containing protein</fullName>
    </recommendedName>
</protein>
<evidence type="ECO:0000313" key="4">
    <source>
        <dbReference type="Proteomes" id="UP000033684"/>
    </source>
</evidence>
<dbReference type="InterPro" id="IPR007890">
    <property type="entry name" value="CHASE2"/>
</dbReference>
<dbReference type="PROSITE" id="PS50125">
    <property type="entry name" value="GUANYLATE_CYCLASE_2"/>
    <property type="match status" value="1"/>
</dbReference>
<dbReference type="SUPFAM" id="SSF55073">
    <property type="entry name" value="Nucleotide cyclase"/>
    <property type="match status" value="1"/>
</dbReference>
<evidence type="ECO:0000256" key="1">
    <source>
        <dbReference type="SAM" id="Phobius"/>
    </source>
</evidence>
<dbReference type="Pfam" id="PF05226">
    <property type="entry name" value="CHASE2"/>
    <property type="match status" value="1"/>
</dbReference>
<proteinExistence type="predicted"/>
<evidence type="ECO:0000259" key="2">
    <source>
        <dbReference type="PROSITE" id="PS50125"/>
    </source>
</evidence>
<dbReference type="PANTHER" id="PTHR43081:SF1">
    <property type="entry name" value="ADENYLATE CYCLASE, TERMINAL-DIFFERENTIATION SPECIFIC"/>
    <property type="match status" value="1"/>
</dbReference>
<dbReference type="InterPro" id="IPR001054">
    <property type="entry name" value="A/G_cyclase"/>
</dbReference>
<dbReference type="SMART" id="SM00044">
    <property type="entry name" value="CYCc"/>
    <property type="match status" value="1"/>
</dbReference>
<evidence type="ECO:0000313" key="3">
    <source>
        <dbReference type="EMBL" id="KJV08140.1"/>
    </source>
</evidence>
<feature type="transmembrane region" description="Helical" evidence="1">
    <location>
        <begin position="241"/>
        <end position="263"/>
    </location>
</feature>
<dbReference type="GO" id="GO:0009190">
    <property type="term" value="P:cyclic nucleotide biosynthetic process"/>
    <property type="evidence" value="ECO:0007669"/>
    <property type="project" value="InterPro"/>
</dbReference>
<dbReference type="PANTHER" id="PTHR43081">
    <property type="entry name" value="ADENYLATE CYCLASE, TERMINAL-DIFFERENTIATION SPECIFIC-RELATED"/>
    <property type="match status" value="1"/>
</dbReference>
<reference evidence="4" key="1">
    <citation type="submission" date="2015-03" db="EMBL/GenBank/DDBJ databases">
        <title>Draft genome sequence of a novel methanotroph (Sn10-6) isolated from flooded ricefield rhizosphere in India.</title>
        <authorList>
            <person name="Pandit P.S."/>
            <person name="Pore S.D."/>
            <person name="Arora P."/>
            <person name="Kapse N.G."/>
            <person name="Dhakephalkar P.K."/>
            <person name="Rahalkar M.C."/>
        </authorList>
    </citation>
    <scope>NUCLEOTIDE SEQUENCE [LARGE SCALE GENOMIC DNA]</scope>
    <source>
        <strain evidence="4">Sn10-6</strain>
    </source>
</reference>
<dbReference type="GO" id="GO:0004016">
    <property type="term" value="F:adenylate cyclase activity"/>
    <property type="evidence" value="ECO:0007669"/>
    <property type="project" value="UniProtKB-ARBA"/>
</dbReference>
<accession>A0A0F3IN28</accession>
<dbReference type="PATRIC" id="fig|1632867.3.peg.38"/>
<name>A0A0F3IN28_9GAMM</name>
<organism evidence="3 4">
    <name type="scientific">Methylocucumis oryzae</name>
    <dbReference type="NCBI Taxonomy" id="1632867"/>
    <lineage>
        <taxon>Bacteria</taxon>
        <taxon>Pseudomonadati</taxon>
        <taxon>Pseudomonadota</taxon>
        <taxon>Gammaproteobacteria</taxon>
        <taxon>Methylococcales</taxon>
        <taxon>Methylococcaceae</taxon>
        <taxon>Methylocucumis</taxon>
    </lineage>
</organism>
<dbReference type="CDD" id="cd07302">
    <property type="entry name" value="CHD"/>
    <property type="match status" value="1"/>
</dbReference>
<dbReference type="InterPro" id="IPR050697">
    <property type="entry name" value="Adenylyl/Guanylyl_Cyclase_3/4"/>
</dbReference>
<feature type="domain" description="Guanylate cyclase" evidence="2">
    <location>
        <begin position="313"/>
        <end position="441"/>
    </location>
</feature>
<feature type="transmembrane region" description="Helical" evidence="1">
    <location>
        <begin position="217"/>
        <end position="235"/>
    </location>
</feature>
<keyword evidence="1" id="KW-0472">Membrane</keyword>
<keyword evidence="4" id="KW-1185">Reference proteome</keyword>
<dbReference type="GO" id="GO:0035556">
    <property type="term" value="P:intracellular signal transduction"/>
    <property type="evidence" value="ECO:0007669"/>
    <property type="project" value="InterPro"/>
</dbReference>